<feature type="transmembrane region" description="Helical" evidence="1">
    <location>
        <begin position="82"/>
        <end position="101"/>
    </location>
</feature>
<keyword evidence="1" id="KW-1133">Transmembrane helix</keyword>
<evidence type="ECO:0000256" key="1">
    <source>
        <dbReference type="SAM" id="Phobius"/>
    </source>
</evidence>
<evidence type="ECO:0000313" key="3">
    <source>
        <dbReference type="Proteomes" id="UP000093861"/>
    </source>
</evidence>
<organism evidence="2 3">
    <name type="scientific">Mycobacterium colombiense</name>
    <dbReference type="NCBI Taxonomy" id="339268"/>
    <lineage>
        <taxon>Bacteria</taxon>
        <taxon>Bacillati</taxon>
        <taxon>Actinomycetota</taxon>
        <taxon>Actinomycetes</taxon>
        <taxon>Mycobacteriales</taxon>
        <taxon>Mycobacteriaceae</taxon>
        <taxon>Mycobacterium</taxon>
        <taxon>Mycobacterium avium complex (MAC)</taxon>
    </lineage>
</organism>
<comment type="caution">
    <text evidence="2">The sequence shown here is derived from an EMBL/GenBank/DDBJ whole genome shotgun (WGS) entry which is preliminary data.</text>
</comment>
<sequence length="283" mass="29150">MTGQAEINRNHNRAVRFFWGLLIGATAISLLGNVAHALLPYLPRVCVQIVGATVPPIALLSAVHGIALAVRAGASGRVYCSAVSAVAAIGLGAFAVSFLALRDLMRVIGYSAATAWIFPAIIDTAVAVSTLMLVALGDKPARRVRKMGRSVSAQPSTVQTVADLPATGTKAEVKPSVTTGLGTPLVTAERMQTTMPLGLTSTQTVQASLQTEAAQVDANLASELIASGATTQPVATVIAVLAAIRDGASINAAAKASRINYRTAQRIVQAGADHRQRQLAVVG</sequence>
<dbReference type="RefSeq" id="WP_064952204.1">
    <property type="nucleotide sequence ID" value="NZ_LZJS01000102.1"/>
</dbReference>
<dbReference type="InterPro" id="IPR021235">
    <property type="entry name" value="DUF2637"/>
</dbReference>
<dbReference type="Proteomes" id="UP000093861">
    <property type="component" value="Unassembled WGS sequence"/>
</dbReference>
<keyword evidence="1" id="KW-0812">Transmembrane</keyword>
<protein>
    <recommendedName>
        <fullName evidence="4">DUF2637 domain-containing protein</fullName>
    </recommendedName>
</protein>
<feature type="transmembrane region" description="Helical" evidence="1">
    <location>
        <begin position="113"/>
        <end position="137"/>
    </location>
</feature>
<evidence type="ECO:0000313" key="2">
    <source>
        <dbReference type="EMBL" id="OBH59477.1"/>
    </source>
</evidence>
<name>A0A1A2S6U7_9MYCO</name>
<feature type="transmembrane region" description="Helical" evidence="1">
    <location>
        <begin position="45"/>
        <end position="70"/>
    </location>
</feature>
<dbReference type="Pfam" id="PF10935">
    <property type="entry name" value="DUF2637"/>
    <property type="match status" value="1"/>
</dbReference>
<dbReference type="AlphaFoldDB" id="A0A1A2S6U7"/>
<dbReference type="EMBL" id="LZJS01000102">
    <property type="protein sequence ID" value="OBH59477.1"/>
    <property type="molecule type" value="Genomic_DNA"/>
</dbReference>
<accession>A0A1A2S6U7</accession>
<feature type="transmembrane region" description="Helical" evidence="1">
    <location>
        <begin position="17"/>
        <end position="39"/>
    </location>
</feature>
<gene>
    <name evidence="2" type="ORF">A5685_03285</name>
</gene>
<reference evidence="2 3" key="1">
    <citation type="submission" date="2016-06" db="EMBL/GenBank/DDBJ databases">
        <authorList>
            <person name="Kjaerup R.B."/>
            <person name="Dalgaard T.S."/>
            <person name="Juul-Madsen H.R."/>
        </authorList>
    </citation>
    <scope>NUCLEOTIDE SEQUENCE [LARGE SCALE GENOMIC DNA]</scope>
    <source>
        <strain evidence="2 3">E2464</strain>
    </source>
</reference>
<proteinExistence type="predicted"/>
<evidence type="ECO:0008006" key="4">
    <source>
        <dbReference type="Google" id="ProtNLM"/>
    </source>
</evidence>
<keyword evidence="1" id="KW-0472">Membrane</keyword>